<reference evidence="2" key="1">
    <citation type="journal article" date="2021" name="Nat. Commun.">
        <title>Genomic analyses provide insights into spinach domestication and the genetic basis of agronomic traits.</title>
        <authorList>
            <person name="Cai X."/>
            <person name="Sun X."/>
            <person name="Xu C."/>
            <person name="Sun H."/>
            <person name="Wang X."/>
            <person name="Ge C."/>
            <person name="Zhang Z."/>
            <person name="Wang Q."/>
            <person name="Fei Z."/>
            <person name="Jiao C."/>
            <person name="Wang Q."/>
        </authorList>
    </citation>
    <scope>NUCLEOTIDE SEQUENCE [LARGE SCALE GENOMIC DNA]</scope>
    <source>
        <strain evidence="2">cv. Varoflay</strain>
    </source>
</reference>
<dbReference type="Proteomes" id="UP000813463">
    <property type="component" value="Chromosome 2"/>
</dbReference>
<gene>
    <name evidence="3" type="primary">LOC110787140</name>
</gene>
<accession>A0A9R0JUV0</accession>
<evidence type="ECO:0000313" key="2">
    <source>
        <dbReference type="Proteomes" id="UP000813463"/>
    </source>
</evidence>
<dbReference type="Pfam" id="PF14111">
    <property type="entry name" value="DUF4283"/>
    <property type="match status" value="1"/>
</dbReference>
<sequence length="202" mass="23078">MYVVGDVPTIASVKRYIAANWSRVGVPNVFLHDDGYFVIKFNSLAERDEILCKGPYTFFNKPVIIKPWTAAFNFYEEVLKVIPLWVKLSNLPLNCWSCDSLSRIASLLGVPVCADDCTTRQQRVSFARLLVEMDVTANLPDHVWIEDVNGNEFKQQVVYDWKPSYCKKCQMPGHNCDTVPVRKVPPVVKKVWVPKKQQNRAG</sequence>
<dbReference type="KEGG" id="soe:110787140"/>
<dbReference type="PANTHER" id="PTHR33233:SF17">
    <property type="entry name" value="DUF4283 DOMAIN-CONTAINING PROTEIN"/>
    <property type="match status" value="1"/>
</dbReference>
<reference evidence="3" key="2">
    <citation type="submission" date="2025-08" db="UniProtKB">
        <authorList>
            <consortium name="RefSeq"/>
        </authorList>
    </citation>
    <scope>IDENTIFICATION</scope>
    <source>
        <tissue evidence="3">Leaf</tissue>
    </source>
</reference>
<dbReference type="GeneID" id="110787140"/>
<dbReference type="RefSeq" id="XP_021847403.1">
    <property type="nucleotide sequence ID" value="XM_021991711.1"/>
</dbReference>
<feature type="domain" description="DUF4283" evidence="1">
    <location>
        <begin position="2"/>
        <end position="74"/>
    </location>
</feature>
<keyword evidence="2" id="KW-1185">Reference proteome</keyword>
<organism evidence="2 3">
    <name type="scientific">Spinacia oleracea</name>
    <name type="common">Spinach</name>
    <dbReference type="NCBI Taxonomy" id="3562"/>
    <lineage>
        <taxon>Eukaryota</taxon>
        <taxon>Viridiplantae</taxon>
        <taxon>Streptophyta</taxon>
        <taxon>Embryophyta</taxon>
        <taxon>Tracheophyta</taxon>
        <taxon>Spermatophyta</taxon>
        <taxon>Magnoliopsida</taxon>
        <taxon>eudicotyledons</taxon>
        <taxon>Gunneridae</taxon>
        <taxon>Pentapetalae</taxon>
        <taxon>Caryophyllales</taxon>
        <taxon>Chenopodiaceae</taxon>
        <taxon>Chenopodioideae</taxon>
        <taxon>Anserineae</taxon>
        <taxon>Spinacia</taxon>
    </lineage>
</organism>
<protein>
    <recommendedName>
        <fullName evidence="1">DUF4283 domain-containing protein</fullName>
    </recommendedName>
</protein>
<dbReference type="PANTHER" id="PTHR33233">
    <property type="entry name" value="ENDONUCLEASE/EXONUCLEASE/PHOSPHATASE"/>
    <property type="match status" value="1"/>
</dbReference>
<dbReference type="InterPro" id="IPR025558">
    <property type="entry name" value="DUF4283"/>
</dbReference>
<proteinExistence type="predicted"/>
<dbReference type="OrthoDB" id="1939300at2759"/>
<name>A0A9R0JUV0_SPIOL</name>
<evidence type="ECO:0000259" key="1">
    <source>
        <dbReference type="Pfam" id="PF14111"/>
    </source>
</evidence>
<evidence type="ECO:0000313" key="3">
    <source>
        <dbReference type="RefSeq" id="XP_021847403.1"/>
    </source>
</evidence>
<dbReference type="AlphaFoldDB" id="A0A9R0JUV0"/>